<dbReference type="AlphaFoldDB" id="A0A7V8NR81"/>
<organism evidence="3 4">
    <name type="scientific">Candidatus Acidiferrum panamense</name>
    <dbReference type="NCBI Taxonomy" id="2741543"/>
    <lineage>
        <taxon>Bacteria</taxon>
        <taxon>Pseudomonadati</taxon>
        <taxon>Acidobacteriota</taxon>
        <taxon>Terriglobia</taxon>
        <taxon>Candidatus Acidiferrales</taxon>
        <taxon>Candidatus Acidiferrum</taxon>
    </lineage>
</organism>
<evidence type="ECO:0000313" key="4">
    <source>
        <dbReference type="Proteomes" id="UP000567293"/>
    </source>
</evidence>
<sequence>MSLWTRLRNTLRNEQLQHEIDDELESHIAEAVAQGRDLDEARRAFGSPLRHREASRDARLVASLDALRADAVFGLRQLRKSKITSAAAILSLALAMGLAVAGFRLLDAFLWRPLPVAHADRLYAVVRQGLGPSGDFRVSDSNEYPLFVRERAAVRGEAELVALSFSDRAELTFKSDDEIEKVNRQYVSGWMFPAFELRPAAGRLFTEDDDRTRGEPPYTVLSYEYWTRRFGRDPSVVGRTFRMDNRIFTVIGVSPKGFTGTEPGTMIDVFVPTMMHEGVMHSDWSWFRTLAILQPGVRADAVREKLQPVMQAFNEERAKAFKTESKLFI</sequence>
<protein>
    <submittedName>
        <fullName evidence="3">ABC transporter permease</fullName>
    </submittedName>
</protein>
<proteinExistence type="predicted"/>
<dbReference type="InterPro" id="IPR025857">
    <property type="entry name" value="MacB_PCD"/>
</dbReference>
<reference evidence="3" key="1">
    <citation type="submission" date="2020-06" db="EMBL/GenBank/DDBJ databases">
        <title>Legume-microbial interactions unlock mineral nutrients during tropical forest succession.</title>
        <authorList>
            <person name="Epihov D.Z."/>
        </authorList>
    </citation>
    <scope>NUCLEOTIDE SEQUENCE [LARGE SCALE GENOMIC DNA]</scope>
    <source>
        <strain evidence="3">Pan2503</strain>
    </source>
</reference>
<dbReference type="Pfam" id="PF22564">
    <property type="entry name" value="HAAS"/>
    <property type="match status" value="1"/>
</dbReference>
<evidence type="ECO:0000256" key="1">
    <source>
        <dbReference type="SAM" id="Phobius"/>
    </source>
</evidence>
<keyword evidence="1" id="KW-0812">Transmembrane</keyword>
<dbReference type="Pfam" id="PF12704">
    <property type="entry name" value="MacB_PCD"/>
    <property type="match status" value="1"/>
</dbReference>
<keyword evidence="1" id="KW-1133">Transmembrane helix</keyword>
<gene>
    <name evidence="3" type="ORF">HRJ53_12740</name>
</gene>
<dbReference type="EMBL" id="JACDQQ010001241">
    <property type="protein sequence ID" value="MBA0085857.1"/>
    <property type="molecule type" value="Genomic_DNA"/>
</dbReference>
<keyword evidence="1" id="KW-0472">Membrane</keyword>
<evidence type="ECO:0000259" key="2">
    <source>
        <dbReference type="Pfam" id="PF12704"/>
    </source>
</evidence>
<keyword evidence="4" id="KW-1185">Reference proteome</keyword>
<feature type="transmembrane region" description="Helical" evidence="1">
    <location>
        <begin position="86"/>
        <end position="106"/>
    </location>
</feature>
<feature type="domain" description="MacB-like periplasmic core" evidence="2">
    <location>
        <begin position="85"/>
        <end position="308"/>
    </location>
</feature>
<accession>A0A7V8NR81</accession>
<name>A0A7V8NR81_9BACT</name>
<comment type="caution">
    <text evidence="3">The sequence shown here is derived from an EMBL/GenBank/DDBJ whole genome shotgun (WGS) entry which is preliminary data.</text>
</comment>
<dbReference type="Proteomes" id="UP000567293">
    <property type="component" value="Unassembled WGS sequence"/>
</dbReference>
<feature type="non-terminal residue" evidence="3">
    <location>
        <position position="329"/>
    </location>
</feature>
<evidence type="ECO:0000313" key="3">
    <source>
        <dbReference type="EMBL" id="MBA0085857.1"/>
    </source>
</evidence>